<dbReference type="AlphaFoldDB" id="A0A8J8TD61"/>
<sequence>MNITKLSKGDNLLISVEGRLDTITHLDFEKELDAILSGGDMNGIAALTLDFSNLEYISSAGLRSLLKLQKDLNSRNISFAISNPNDLVTDVLSITGIDQLIKVDT</sequence>
<dbReference type="Gene3D" id="3.30.750.24">
    <property type="entry name" value="STAS domain"/>
    <property type="match status" value="1"/>
</dbReference>
<dbReference type="InterPro" id="IPR003658">
    <property type="entry name" value="Anti-sigma_ant"/>
</dbReference>
<feature type="domain" description="STAS" evidence="2">
    <location>
        <begin position="1"/>
        <end position="105"/>
    </location>
</feature>
<organism evidence="3 4">
    <name type="scientific">Candidatus Methanomassiliicoccus intestinalis</name>
    <dbReference type="NCBI Taxonomy" id="1406512"/>
    <lineage>
        <taxon>Archaea</taxon>
        <taxon>Methanobacteriati</taxon>
        <taxon>Thermoplasmatota</taxon>
        <taxon>Thermoplasmata</taxon>
        <taxon>Methanomassiliicoccales</taxon>
        <taxon>Methanomassiliicoccaceae</taxon>
        <taxon>Methanomassiliicoccus</taxon>
    </lineage>
</organism>
<dbReference type="Pfam" id="PF01740">
    <property type="entry name" value="STAS"/>
    <property type="match status" value="1"/>
</dbReference>
<name>A0A8J8TD61_9ARCH</name>
<evidence type="ECO:0000313" key="3">
    <source>
        <dbReference type="EMBL" id="TQS81269.1"/>
    </source>
</evidence>
<protein>
    <recommendedName>
        <fullName evidence="2">STAS domain-containing protein</fullName>
    </recommendedName>
</protein>
<evidence type="ECO:0000313" key="4">
    <source>
        <dbReference type="Proteomes" id="UP000752814"/>
    </source>
</evidence>
<dbReference type="CDD" id="cd07043">
    <property type="entry name" value="STAS_anti-anti-sigma_factors"/>
    <property type="match status" value="1"/>
</dbReference>
<dbReference type="NCBIfam" id="TIGR00377">
    <property type="entry name" value="ant_ant_sig"/>
    <property type="match status" value="1"/>
</dbReference>
<evidence type="ECO:0000256" key="1">
    <source>
        <dbReference type="ARBA" id="ARBA00009013"/>
    </source>
</evidence>
<reference evidence="3" key="1">
    <citation type="submission" date="2016-03" db="EMBL/GenBank/DDBJ databases">
        <authorList>
            <person name="Borrel G."/>
            <person name="Mccann A."/>
            <person name="O'Toole P.W."/>
        </authorList>
    </citation>
    <scope>NUCLEOTIDE SEQUENCE</scope>
    <source>
        <strain evidence="3">183</strain>
    </source>
</reference>
<comment type="similarity">
    <text evidence="1">Belongs to the anti-sigma-factor antagonist family.</text>
</comment>
<dbReference type="PANTHER" id="PTHR33495:SF2">
    <property type="entry name" value="ANTI-SIGMA FACTOR ANTAGONIST TM_1081-RELATED"/>
    <property type="match status" value="1"/>
</dbReference>
<dbReference type="RefSeq" id="WP_048133850.1">
    <property type="nucleotide sequence ID" value="NZ_CAYAXV010000002.1"/>
</dbReference>
<dbReference type="SUPFAM" id="SSF52091">
    <property type="entry name" value="SpoIIaa-like"/>
    <property type="match status" value="1"/>
</dbReference>
<dbReference type="GO" id="GO:0043856">
    <property type="term" value="F:anti-sigma factor antagonist activity"/>
    <property type="evidence" value="ECO:0007669"/>
    <property type="project" value="InterPro"/>
</dbReference>
<dbReference type="PROSITE" id="PS50801">
    <property type="entry name" value="STAS"/>
    <property type="match status" value="1"/>
</dbReference>
<comment type="caution">
    <text evidence="3">The sequence shown here is derived from an EMBL/GenBank/DDBJ whole genome shotgun (WGS) entry which is preliminary data.</text>
</comment>
<dbReference type="Proteomes" id="UP000752814">
    <property type="component" value="Unassembled WGS sequence"/>
</dbReference>
<evidence type="ECO:0000259" key="2">
    <source>
        <dbReference type="PROSITE" id="PS50801"/>
    </source>
</evidence>
<dbReference type="PANTHER" id="PTHR33495">
    <property type="entry name" value="ANTI-SIGMA FACTOR ANTAGONIST TM_1081-RELATED-RELATED"/>
    <property type="match status" value="1"/>
</dbReference>
<proteinExistence type="inferred from homology"/>
<dbReference type="InterPro" id="IPR002645">
    <property type="entry name" value="STAS_dom"/>
</dbReference>
<dbReference type="EMBL" id="LVVT01000024">
    <property type="protein sequence ID" value="TQS81269.1"/>
    <property type="molecule type" value="Genomic_DNA"/>
</dbReference>
<accession>A0A8J8TD61</accession>
<dbReference type="InterPro" id="IPR036513">
    <property type="entry name" value="STAS_dom_sf"/>
</dbReference>
<gene>
    <name evidence="3" type="ORF">A3207_05230</name>
</gene>
<dbReference type="GeneID" id="41323004"/>